<protein>
    <submittedName>
        <fullName evidence="2 3">RNA-dependent RNA polymerase, eukaryotic-type</fullName>
    </submittedName>
</protein>
<dbReference type="AlphaFoldDB" id="A0A251RWJ6"/>
<dbReference type="EMBL" id="MNCJ02000325">
    <property type="protein sequence ID" value="KAF5788525.1"/>
    <property type="molecule type" value="Genomic_DNA"/>
</dbReference>
<dbReference type="OMA" id="NAIKCGD"/>
<reference evidence="2" key="3">
    <citation type="submission" date="2020-06" db="EMBL/GenBank/DDBJ databases">
        <title>Helianthus annuus Genome sequencing and assembly Release 2.</title>
        <authorList>
            <person name="Gouzy J."/>
            <person name="Langlade N."/>
            <person name="Munos S."/>
        </authorList>
    </citation>
    <scope>NUCLEOTIDE SEQUENCE</scope>
    <source>
        <tissue evidence="2">Leaves</tissue>
    </source>
</reference>
<name>A0A251RWJ6_HELAN</name>
<dbReference type="EMBL" id="CM007905">
    <property type="protein sequence ID" value="OTF90820.1"/>
    <property type="molecule type" value="Genomic_DNA"/>
</dbReference>
<dbReference type="Proteomes" id="UP000215914">
    <property type="component" value="Chromosome 16"/>
</dbReference>
<sequence>MQMLYEAEDFASSTRKIEDIYNDALAIYHVSYDNAIKCGDVRKCGFAWKVAGEALCSFHESKTPGRSISFKTNVLSKFI</sequence>
<evidence type="ECO:0000313" key="2">
    <source>
        <dbReference type="EMBL" id="KAF5788525.1"/>
    </source>
</evidence>
<keyword evidence="3" id="KW-0808">Transferase</keyword>
<gene>
    <name evidence="3" type="ORF">HannXRQ_Chr16g0503781</name>
    <name evidence="2" type="ORF">HanXRQr2_Chr10g0464931</name>
</gene>
<dbReference type="Gramene" id="mRNA:HanXRQr2_Chr10g0464931">
    <property type="protein sequence ID" value="CDS:HanXRQr2_Chr10g0464931.1"/>
    <property type="gene ID" value="HanXRQr2_Chr10g0464931"/>
</dbReference>
<keyword evidence="3" id="KW-0548">Nucleotidyltransferase</keyword>
<evidence type="ECO:0000313" key="4">
    <source>
        <dbReference type="Proteomes" id="UP000215914"/>
    </source>
</evidence>
<reference evidence="3" key="2">
    <citation type="submission" date="2017-02" db="EMBL/GenBank/DDBJ databases">
        <title>Sunflower complete genome.</title>
        <authorList>
            <person name="Langlade N."/>
            <person name="Munos S."/>
        </authorList>
    </citation>
    <scope>NUCLEOTIDE SEQUENCE [LARGE SCALE GENOMIC DNA]</scope>
    <source>
        <tissue evidence="3">Leaves</tissue>
    </source>
</reference>
<organism evidence="3 4">
    <name type="scientific">Helianthus annuus</name>
    <name type="common">Common sunflower</name>
    <dbReference type="NCBI Taxonomy" id="4232"/>
    <lineage>
        <taxon>Eukaryota</taxon>
        <taxon>Viridiplantae</taxon>
        <taxon>Streptophyta</taxon>
        <taxon>Embryophyta</taxon>
        <taxon>Tracheophyta</taxon>
        <taxon>Spermatophyta</taxon>
        <taxon>Magnoliopsida</taxon>
        <taxon>eudicotyledons</taxon>
        <taxon>Gunneridae</taxon>
        <taxon>Pentapetalae</taxon>
        <taxon>asterids</taxon>
        <taxon>campanulids</taxon>
        <taxon>Asterales</taxon>
        <taxon>Asteraceae</taxon>
        <taxon>Asteroideae</taxon>
        <taxon>Heliantheae alliance</taxon>
        <taxon>Heliantheae</taxon>
        <taxon>Helianthus</taxon>
    </lineage>
</organism>
<keyword evidence="3" id="KW-0696">RNA-directed RNA polymerase</keyword>
<feature type="domain" description="RDRP C-terminal head" evidence="1">
    <location>
        <begin position="7"/>
        <end position="63"/>
    </location>
</feature>
<dbReference type="STRING" id="4232.A0A251RWJ6"/>
<evidence type="ECO:0000259" key="1">
    <source>
        <dbReference type="Pfam" id="PF26253"/>
    </source>
</evidence>
<accession>A0A251RWJ6</accession>
<proteinExistence type="predicted"/>
<dbReference type="Pfam" id="PF26253">
    <property type="entry name" value="RdRP_head"/>
    <property type="match status" value="1"/>
</dbReference>
<dbReference type="InParanoid" id="A0A251RWJ6"/>
<keyword evidence="4" id="KW-1185">Reference proteome</keyword>
<dbReference type="InterPro" id="IPR058752">
    <property type="entry name" value="RDRP_C_head"/>
</dbReference>
<dbReference type="GO" id="GO:0003968">
    <property type="term" value="F:RNA-directed RNA polymerase activity"/>
    <property type="evidence" value="ECO:0007669"/>
    <property type="project" value="UniProtKB-KW"/>
</dbReference>
<evidence type="ECO:0000313" key="3">
    <source>
        <dbReference type="EMBL" id="OTF90820.1"/>
    </source>
</evidence>
<reference evidence="2 4" key="1">
    <citation type="journal article" date="2017" name="Nature">
        <title>The sunflower genome provides insights into oil metabolism, flowering and Asterid evolution.</title>
        <authorList>
            <person name="Badouin H."/>
            <person name="Gouzy J."/>
            <person name="Grassa C.J."/>
            <person name="Murat F."/>
            <person name="Staton S.E."/>
            <person name="Cottret L."/>
            <person name="Lelandais-Briere C."/>
            <person name="Owens G.L."/>
            <person name="Carrere S."/>
            <person name="Mayjonade B."/>
            <person name="Legrand L."/>
            <person name="Gill N."/>
            <person name="Kane N.C."/>
            <person name="Bowers J.E."/>
            <person name="Hubner S."/>
            <person name="Bellec A."/>
            <person name="Berard A."/>
            <person name="Berges H."/>
            <person name="Blanchet N."/>
            <person name="Boniface M.C."/>
            <person name="Brunel D."/>
            <person name="Catrice O."/>
            <person name="Chaidir N."/>
            <person name="Claudel C."/>
            <person name="Donnadieu C."/>
            <person name="Faraut T."/>
            <person name="Fievet G."/>
            <person name="Helmstetter N."/>
            <person name="King M."/>
            <person name="Knapp S.J."/>
            <person name="Lai Z."/>
            <person name="Le Paslier M.C."/>
            <person name="Lippi Y."/>
            <person name="Lorenzon L."/>
            <person name="Mandel J.R."/>
            <person name="Marage G."/>
            <person name="Marchand G."/>
            <person name="Marquand E."/>
            <person name="Bret-Mestries E."/>
            <person name="Morien E."/>
            <person name="Nambeesan S."/>
            <person name="Nguyen T."/>
            <person name="Pegot-Espagnet P."/>
            <person name="Pouilly N."/>
            <person name="Raftis F."/>
            <person name="Sallet E."/>
            <person name="Schiex T."/>
            <person name="Thomas J."/>
            <person name="Vandecasteele C."/>
            <person name="Vares D."/>
            <person name="Vear F."/>
            <person name="Vautrin S."/>
            <person name="Crespi M."/>
            <person name="Mangin B."/>
            <person name="Burke J.M."/>
            <person name="Salse J."/>
            <person name="Munos S."/>
            <person name="Vincourt P."/>
            <person name="Rieseberg L.H."/>
            <person name="Langlade N.B."/>
        </authorList>
    </citation>
    <scope>NUCLEOTIDE SEQUENCE [LARGE SCALE GENOMIC DNA]</scope>
    <source>
        <strain evidence="4">cv. SF193</strain>
        <tissue evidence="2">Leaves</tissue>
    </source>
</reference>